<dbReference type="EMBL" id="KQ459989">
    <property type="protein sequence ID" value="KPJ18748.1"/>
    <property type="molecule type" value="Genomic_DNA"/>
</dbReference>
<reference evidence="2 3" key="1">
    <citation type="journal article" date="2015" name="Nat. Commun.">
        <title>Outbred genome sequencing and CRISPR/Cas9 gene editing in butterflies.</title>
        <authorList>
            <person name="Li X."/>
            <person name="Fan D."/>
            <person name="Zhang W."/>
            <person name="Liu G."/>
            <person name="Zhang L."/>
            <person name="Zhao L."/>
            <person name="Fang X."/>
            <person name="Chen L."/>
            <person name="Dong Y."/>
            <person name="Chen Y."/>
            <person name="Ding Y."/>
            <person name="Zhao R."/>
            <person name="Feng M."/>
            <person name="Zhu Y."/>
            <person name="Feng Y."/>
            <person name="Jiang X."/>
            <person name="Zhu D."/>
            <person name="Xiang H."/>
            <person name="Feng X."/>
            <person name="Li S."/>
            <person name="Wang J."/>
            <person name="Zhang G."/>
            <person name="Kronforst M.R."/>
            <person name="Wang W."/>
        </authorList>
    </citation>
    <scope>NUCLEOTIDE SEQUENCE [LARGE SCALE GENOMIC DNA]</scope>
    <source>
        <strain evidence="2">Ya'a_city_454_Pm</strain>
        <tissue evidence="2">Whole body</tissue>
    </source>
</reference>
<organism evidence="2 3">
    <name type="scientific">Papilio machaon</name>
    <name type="common">Old World swallowtail butterfly</name>
    <dbReference type="NCBI Taxonomy" id="76193"/>
    <lineage>
        <taxon>Eukaryota</taxon>
        <taxon>Metazoa</taxon>
        <taxon>Ecdysozoa</taxon>
        <taxon>Arthropoda</taxon>
        <taxon>Hexapoda</taxon>
        <taxon>Insecta</taxon>
        <taxon>Pterygota</taxon>
        <taxon>Neoptera</taxon>
        <taxon>Endopterygota</taxon>
        <taxon>Lepidoptera</taxon>
        <taxon>Glossata</taxon>
        <taxon>Ditrysia</taxon>
        <taxon>Papilionoidea</taxon>
        <taxon>Papilionidae</taxon>
        <taxon>Papilioninae</taxon>
        <taxon>Papilio</taxon>
    </lineage>
</organism>
<gene>
    <name evidence="2" type="ORF">RR48_10692</name>
</gene>
<protein>
    <submittedName>
        <fullName evidence="2">Uncharacterized protein</fullName>
    </submittedName>
</protein>
<dbReference type="InParanoid" id="A0A194RLN5"/>
<feature type="region of interest" description="Disordered" evidence="1">
    <location>
        <begin position="12"/>
        <end position="33"/>
    </location>
</feature>
<proteinExistence type="predicted"/>
<evidence type="ECO:0000313" key="2">
    <source>
        <dbReference type="EMBL" id="KPJ18748.1"/>
    </source>
</evidence>
<keyword evidence="3" id="KW-1185">Reference proteome</keyword>
<evidence type="ECO:0000256" key="1">
    <source>
        <dbReference type="SAM" id="MobiDB-lite"/>
    </source>
</evidence>
<dbReference type="Proteomes" id="UP000053240">
    <property type="component" value="Unassembled WGS sequence"/>
</dbReference>
<accession>A0A194RLN5</accession>
<sequence>MLPRLRYADVAPGSTPSFKRKHEGGRFTDSHRPLPPAVVNSSAQQLRYDSAPFCFWPAILVLAKKLFFIPPPLSKGLQSADVSRRGVGAQCFFLLLDATALLVAPLALQGHRSRRHQEILYLSSNLFRHSTQARMVISGANAVYIVGTFKHLGTDSDFKLYLTTNVTQADFNMGYTMTGTLERGCRATNTFQVTHFAVLRRCDHESHHLKTS</sequence>
<evidence type="ECO:0000313" key="3">
    <source>
        <dbReference type="Proteomes" id="UP000053240"/>
    </source>
</evidence>
<name>A0A194RLN5_PAPMA</name>
<dbReference type="AlphaFoldDB" id="A0A194RLN5"/>